<dbReference type="Proteomes" id="UP000028569">
    <property type="component" value="Chromosome"/>
</dbReference>
<reference evidence="1 2" key="1">
    <citation type="journal article" date="2014" name="Appl. Environ. Microbiol.">
        <title>Genomic encyclopedia of type strains of the genus Bifidobacterium.</title>
        <authorList>
            <person name="Milani C."/>
            <person name="Lugli G.A."/>
            <person name="Duranti S."/>
            <person name="Turroni F."/>
            <person name="Bottacini F."/>
            <person name="Mangifesta M."/>
            <person name="Sanchez B."/>
            <person name="Viappiani A."/>
            <person name="Mancabelli L."/>
            <person name="Taminiau B."/>
            <person name="Delcenserie V."/>
            <person name="Barrangou R."/>
            <person name="Margolles A."/>
            <person name="van Sinderen D."/>
            <person name="Ventura M."/>
        </authorList>
    </citation>
    <scope>NUCLEOTIDE SEQUENCE [LARGE SCALE GENOMIC DNA]</scope>
    <source>
        <strain evidence="1 2">LMG 11587</strain>
    </source>
</reference>
<accession>A0A087VV62</accession>
<sequence>MKNELRKSQSGQLFDRAARLCVFQSTVSESISDGYLDNMLTVRDDNGDYPIVCALGEEPLGLLIERCDAIGGDANVFVHGAKGVSFLSSRSGSSQLPDAKIVDLADPEEWQNGDAAIDLFLEYLALSESKIAEVPGSLPCTLDLYNEEIQLGPGEENEKLTKKLGKMEALIGA</sequence>
<dbReference type="AlphaFoldDB" id="A0A087VV62"/>
<evidence type="ECO:0000313" key="2">
    <source>
        <dbReference type="Proteomes" id="UP000028569"/>
    </source>
</evidence>
<dbReference type="KEGG" id="bii:BINDI_0902"/>
<evidence type="ECO:0000313" key="1">
    <source>
        <dbReference type="EMBL" id="AIC92168.1"/>
    </source>
</evidence>
<dbReference type="OrthoDB" id="3240558at2"/>
<name>A0A087VV62_9BIFI</name>
<dbReference type="RefSeq" id="WP_052108808.1">
    <property type="nucleotide sequence ID" value="NZ_CP006018.1"/>
</dbReference>
<proteinExistence type="predicted"/>
<dbReference type="HOGENOM" id="CLU_1544651_0_0_11"/>
<gene>
    <name evidence="1" type="ORF">BINDI_0902</name>
</gene>
<organism evidence="1 2">
    <name type="scientific">Bifidobacterium [indicum] DSM 20214 = LMG 11587</name>
    <dbReference type="NCBI Taxonomy" id="1341694"/>
    <lineage>
        <taxon>Bacteria</taxon>
        <taxon>Bacillati</taxon>
        <taxon>Actinomycetota</taxon>
        <taxon>Actinomycetes</taxon>
        <taxon>Bifidobacteriales</taxon>
        <taxon>Bifidobacteriaceae</taxon>
        <taxon>Bifidobacterium</taxon>
    </lineage>
</organism>
<dbReference type="EMBL" id="CP006018">
    <property type="protein sequence ID" value="AIC92168.1"/>
    <property type="molecule type" value="Genomic_DNA"/>
</dbReference>
<protein>
    <submittedName>
        <fullName evidence="1">Uncharacterized protein</fullName>
    </submittedName>
</protein>
<keyword evidence="2" id="KW-1185">Reference proteome</keyword>